<dbReference type="Gene3D" id="1.10.10.10">
    <property type="entry name" value="Winged helix-like DNA-binding domain superfamily/Winged helix DNA-binding domain"/>
    <property type="match status" value="1"/>
</dbReference>
<dbReference type="Proteomes" id="UP001060414">
    <property type="component" value="Chromosome"/>
</dbReference>
<dbReference type="InterPro" id="IPR039566">
    <property type="entry name" value="CvfB_S1_st"/>
</dbReference>
<dbReference type="InterPro" id="IPR003029">
    <property type="entry name" value="S1_domain"/>
</dbReference>
<dbReference type="SUPFAM" id="SSF50249">
    <property type="entry name" value="Nucleic acid-binding proteins"/>
    <property type="match status" value="1"/>
</dbReference>
<evidence type="ECO:0000256" key="1">
    <source>
        <dbReference type="PIRNR" id="PIRNR012524"/>
    </source>
</evidence>
<dbReference type="InterPro" id="IPR036388">
    <property type="entry name" value="WH-like_DNA-bd_sf"/>
</dbReference>
<dbReference type="Pfam" id="PF17783">
    <property type="entry name" value="WHD_CvfB"/>
    <property type="match status" value="1"/>
</dbReference>
<dbReference type="PANTHER" id="PTHR37296:SF1">
    <property type="entry name" value="CONSERVED VIRULENCE FACTOR B"/>
    <property type="match status" value="1"/>
</dbReference>
<dbReference type="Gene3D" id="2.40.50.140">
    <property type="entry name" value="Nucleic acid-binding proteins"/>
    <property type="match status" value="2"/>
</dbReference>
<feature type="domain" description="S1 motif" evidence="2">
    <location>
        <begin position="68"/>
        <end position="129"/>
    </location>
</feature>
<keyword evidence="4" id="KW-1185">Reference proteome</keyword>
<evidence type="ECO:0000313" key="4">
    <source>
        <dbReference type="Proteomes" id="UP001060414"/>
    </source>
</evidence>
<dbReference type="Pfam" id="PF13509">
    <property type="entry name" value="S1_2"/>
    <property type="match status" value="1"/>
</dbReference>
<accession>A0ABY5ZN08</accession>
<reference evidence="3" key="1">
    <citation type="journal article" date="2022" name="Environ. Microbiol.">
        <title>Geoalkalibacter halelectricus SAP #1 sp. nov. possessing extracellular electron transfer and mineral#reducing capabilities from a haloalkaline environment.</title>
        <authorList>
            <person name="Yadav S."/>
            <person name="Singh R."/>
            <person name="Sundharam S.S."/>
            <person name="Chaudhary S."/>
            <person name="Krishnamurthi S."/>
            <person name="Patil S.A."/>
        </authorList>
    </citation>
    <scope>NUCLEOTIDE SEQUENCE</scope>
    <source>
        <strain evidence="3">SAP-1</strain>
    </source>
</reference>
<protein>
    <submittedName>
        <fullName evidence="3">S1-like domain-containing RNA-binding protein</fullName>
    </submittedName>
</protein>
<comment type="similarity">
    <text evidence="1">Belongs to the CvfB family.</text>
</comment>
<evidence type="ECO:0000313" key="3">
    <source>
        <dbReference type="EMBL" id="UWZ79195.1"/>
    </source>
</evidence>
<dbReference type="EMBL" id="CP092109">
    <property type="protein sequence ID" value="UWZ79195.1"/>
    <property type="molecule type" value="Genomic_DNA"/>
</dbReference>
<dbReference type="PIRSF" id="PIRSF012524">
    <property type="entry name" value="YitL_S1"/>
    <property type="match status" value="1"/>
</dbReference>
<proteinExistence type="inferred from homology"/>
<dbReference type="InterPro" id="IPR014464">
    <property type="entry name" value="CvfB_fam"/>
</dbReference>
<dbReference type="RefSeq" id="WP_260747552.1">
    <property type="nucleotide sequence ID" value="NZ_CP092109.1"/>
</dbReference>
<name>A0ABY5ZN08_9BACT</name>
<evidence type="ECO:0000259" key="2">
    <source>
        <dbReference type="SMART" id="SM00316"/>
    </source>
</evidence>
<gene>
    <name evidence="3" type="ORF">L9S41_16145</name>
</gene>
<dbReference type="InterPro" id="IPR012340">
    <property type="entry name" value="NA-bd_OB-fold"/>
</dbReference>
<dbReference type="SMART" id="SM00316">
    <property type="entry name" value="S1"/>
    <property type="match status" value="2"/>
</dbReference>
<feature type="domain" description="S1 motif" evidence="2">
    <location>
        <begin position="142"/>
        <end position="204"/>
    </location>
</feature>
<dbReference type="InterPro" id="IPR040764">
    <property type="entry name" value="CvfB_WH"/>
</dbReference>
<sequence>MIEFGRINTLTLRARDAQGAWFEGDQIRILLPANEVPADAARGQKLAVFVYLNAEGLPLATLKHPKAQVGEFALLQVGQVTKHGAFLDWGLDKQLLVPFSEQPERMRAGRRYLVKVCMDDRGRLVATARIERCLEEGPGGLQIGDEVDVILWDFTDLGAKVIINDLYPGLLYQDEIRSGVKRGQRFKAYVRHIRDDGKIDVTLRRGGAAGARDDREVLLQALEKNGHLPLHDQSSPEDIRLALGLSKKAFKKAVGGLYKEGLVTLETDGIRLAGKPPRGRGAKKPGGK</sequence>
<dbReference type="PANTHER" id="PTHR37296">
    <property type="entry name" value="CONSERVED VIRULENCE FACTOR B"/>
    <property type="match status" value="1"/>
</dbReference>
<organism evidence="3 4">
    <name type="scientific">Geoalkalibacter halelectricus</name>
    <dbReference type="NCBI Taxonomy" id="2847045"/>
    <lineage>
        <taxon>Bacteria</taxon>
        <taxon>Pseudomonadati</taxon>
        <taxon>Thermodesulfobacteriota</taxon>
        <taxon>Desulfuromonadia</taxon>
        <taxon>Desulfuromonadales</taxon>
        <taxon>Geoalkalibacteraceae</taxon>
        <taxon>Geoalkalibacter</taxon>
    </lineage>
</organism>